<accession>A0AA36NFR7</accession>
<proteinExistence type="predicted"/>
<evidence type="ECO:0000313" key="3">
    <source>
        <dbReference type="Proteomes" id="UP001178507"/>
    </source>
</evidence>
<sequence length="222" mass="24961">MLASVSMPFAKRHGLMGLLGPFGPLDFRPSGELAGIEARLDRISEQVEACLTELRDPPKLRRQLTRNSTRGDLCSVVPEEAPSSAVSLRKQMIPFNQATPLVCWNRGDTEDDVVSLDGGTSQDASARPLPRRTGKPARSLDLRVASQFRQVSAQVLSVESMPQEERPMIRLIRRHRCDSVWELLEDPNSSRVAWWTSQVLKVLVILSFLTTNLQLTQDRRQF</sequence>
<dbReference type="EMBL" id="CAUJNA010003372">
    <property type="protein sequence ID" value="CAJ1400448.1"/>
    <property type="molecule type" value="Genomic_DNA"/>
</dbReference>
<gene>
    <name evidence="2" type="ORF">EVOR1521_LOCUS23783</name>
</gene>
<protein>
    <submittedName>
        <fullName evidence="2">Uncharacterized protein</fullName>
    </submittedName>
</protein>
<comment type="caution">
    <text evidence="2">The sequence shown here is derived from an EMBL/GenBank/DDBJ whole genome shotgun (WGS) entry which is preliminary data.</text>
</comment>
<evidence type="ECO:0000313" key="2">
    <source>
        <dbReference type="EMBL" id="CAJ1400448.1"/>
    </source>
</evidence>
<name>A0AA36NFR7_9DINO</name>
<dbReference type="AlphaFoldDB" id="A0AA36NFR7"/>
<evidence type="ECO:0000256" key="1">
    <source>
        <dbReference type="SAM" id="MobiDB-lite"/>
    </source>
</evidence>
<reference evidence="2" key="1">
    <citation type="submission" date="2023-08" db="EMBL/GenBank/DDBJ databases">
        <authorList>
            <person name="Chen Y."/>
            <person name="Shah S."/>
            <person name="Dougan E. K."/>
            <person name="Thang M."/>
            <person name="Chan C."/>
        </authorList>
    </citation>
    <scope>NUCLEOTIDE SEQUENCE</scope>
</reference>
<organism evidence="2 3">
    <name type="scientific">Effrenium voratum</name>
    <dbReference type="NCBI Taxonomy" id="2562239"/>
    <lineage>
        <taxon>Eukaryota</taxon>
        <taxon>Sar</taxon>
        <taxon>Alveolata</taxon>
        <taxon>Dinophyceae</taxon>
        <taxon>Suessiales</taxon>
        <taxon>Symbiodiniaceae</taxon>
        <taxon>Effrenium</taxon>
    </lineage>
</organism>
<feature type="region of interest" description="Disordered" evidence="1">
    <location>
        <begin position="113"/>
        <end position="136"/>
    </location>
</feature>
<dbReference type="Proteomes" id="UP001178507">
    <property type="component" value="Unassembled WGS sequence"/>
</dbReference>
<keyword evidence="3" id="KW-1185">Reference proteome</keyword>